<comment type="subcellular location">
    <subcellularLocation>
        <location evidence="1">Cell membrane</location>
        <topology evidence="1">Peripheral membrane protein</topology>
    </subcellularLocation>
</comment>
<dbReference type="GO" id="GO:0006826">
    <property type="term" value="P:iron ion transport"/>
    <property type="evidence" value="ECO:0007669"/>
    <property type="project" value="UniProtKB-KW"/>
</dbReference>
<dbReference type="PANTHER" id="PTHR42771">
    <property type="entry name" value="IRON(3+)-HYDROXAMATE IMPORT ATP-BINDING PROTEIN FHUC"/>
    <property type="match status" value="1"/>
</dbReference>
<keyword evidence="6 11" id="KW-0067">ATP-binding</keyword>
<dbReference type="Proteomes" id="UP000219947">
    <property type="component" value="Unassembled WGS sequence"/>
</dbReference>
<protein>
    <submittedName>
        <fullName evidence="11">ABC transporter ATP-binding protein</fullName>
    </submittedName>
</protein>
<dbReference type="InterPro" id="IPR003593">
    <property type="entry name" value="AAA+_ATPase"/>
</dbReference>
<dbReference type="PROSITE" id="PS00211">
    <property type="entry name" value="ABC_TRANSPORTER_1"/>
    <property type="match status" value="1"/>
</dbReference>
<dbReference type="InterPro" id="IPR051535">
    <property type="entry name" value="Siderophore_ABC-ATPase"/>
</dbReference>
<dbReference type="GO" id="GO:0016887">
    <property type="term" value="F:ATP hydrolysis activity"/>
    <property type="evidence" value="ECO:0007669"/>
    <property type="project" value="InterPro"/>
</dbReference>
<name>A0A2A8D7V4_9MICC</name>
<keyword evidence="3" id="KW-1003">Cell membrane</keyword>
<evidence type="ECO:0000256" key="5">
    <source>
        <dbReference type="ARBA" id="ARBA00022741"/>
    </source>
</evidence>
<dbReference type="Gene3D" id="3.40.50.300">
    <property type="entry name" value="P-loop containing nucleotide triphosphate hydrolases"/>
    <property type="match status" value="1"/>
</dbReference>
<evidence type="ECO:0000313" key="11">
    <source>
        <dbReference type="EMBL" id="PEN16970.1"/>
    </source>
</evidence>
<dbReference type="InterPro" id="IPR017871">
    <property type="entry name" value="ABC_transporter-like_CS"/>
</dbReference>
<dbReference type="AlphaFoldDB" id="A0A2A8D7V4"/>
<keyword evidence="4" id="KW-0410">Iron transport</keyword>
<dbReference type="SMART" id="SM00382">
    <property type="entry name" value="AAA"/>
    <property type="match status" value="1"/>
</dbReference>
<dbReference type="PROSITE" id="PS50893">
    <property type="entry name" value="ABC_TRANSPORTER_2"/>
    <property type="match status" value="1"/>
</dbReference>
<keyword evidence="2" id="KW-0813">Transport</keyword>
<accession>A0A2A8D7V4</accession>
<keyword evidence="12" id="KW-1185">Reference proteome</keyword>
<evidence type="ECO:0000256" key="1">
    <source>
        <dbReference type="ARBA" id="ARBA00004202"/>
    </source>
</evidence>
<dbReference type="InterPro" id="IPR027417">
    <property type="entry name" value="P-loop_NTPase"/>
</dbReference>
<dbReference type="SUPFAM" id="SSF52540">
    <property type="entry name" value="P-loop containing nucleoside triphosphate hydrolases"/>
    <property type="match status" value="1"/>
</dbReference>
<evidence type="ECO:0000256" key="3">
    <source>
        <dbReference type="ARBA" id="ARBA00022475"/>
    </source>
</evidence>
<dbReference type="GO" id="GO:0005524">
    <property type="term" value="F:ATP binding"/>
    <property type="evidence" value="ECO:0007669"/>
    <property type="project" value="UniProtKB-KW"/>
</dbReference>
<evidence type="ECO:0000313" key="12">
    <source>
        <dbReference type="Proteomes" id="UP000219947"/>
    </source>
</evidence>
<sequence length="283" mass="30558">MKARAEISESRLAGEDMVVAYGDHTVLSGIDFKVLEGELTVILGPNACGKSTLLKALARVNPLKGGKVFLDGLPLSKMKSRSIAQILAMLPQTPEAPTGLTVADVVARGRYPHQSLLRSWSEKDEAACVEAMEAANVLELAERPIEALSGGQRQRVWIAMTLAQQTPLILLDEPTTYLDITHQIEVLNLTKKLHSEGHTVAVVLHDLNLAFRYATHAVLMKEGRIIAQGDPQEIVTAELIQEVFDLESVICDDPCTGTPLVVPAAHQEITIAADAIAAAREGH</sequence>
<dbReference type="CDD" id="cd03214">
    <property type="entry name" value="ABC_Iron-Siderophores_B12_Hemin"/>
    <property type="match status" value="1"/>
</dbReference>
<evidence type="ECO:0000256" key="8">
    <source>
        <dbReference type="ARBA" id="ARBA00023065"/>
    </source>
</evidence>
<dbReference type="Pfam" id="PF00005">
    <property type="entry name" value="ABC_tran"/>
    <property type="match status" value="1"/>
</dbReference>
<keyword evidence="8" id="KW-0406">Ion transport</keyword>
<keyword evidence="9" id="KW-0472">Membrane</keyword>
<organism evidence="11 12">
    <name type="scientific">Rothia dentocariosa</name>
    <dbReference type="NCBI Taxonomy" id="2047"/>
    <lineage>
        <taxon>Bacteria</taxon>
        <taxon>Bacillati</taxon>
        <taxon>Actinomycetota</taxon>
        <taxon>Actinomycetes</taxon>
        <taxon>Micrococcales</taxon>
        <taxon>Micrococcaceae</taxon>
        <taxon>Rothia</taxon>
    </lineage>
</organism>
<reference evidence="11" key="1">
    <citation type="submission" date="2017-10" db="EMBL/GenBank/DDBJ databases">
        <title>Kefir isolates.</title>
        <authorList>
            <person name="Kim Y."/>
            <person name="Blasche S."/>
        </authorList>
    </citation>
    <scope>NUCLEOTIDE SEQUENCE [LARGE SCALE GENOMIC DNA]</scope>
    <source>
        <strain evidence="11">OG2-2</strain>
    </source>
</reference>
<evidence type="ECO:0000256" key="7">
    <source>
        <dbReference type="ARBA" id="ARBA00023004"/>
    </source>
</evidence>
<dbReference type="RefSeq" id="WP_048755241.1">
    <property type="nucleotide sequence ID" value="NZ_CABFMC010000006.1"/>
</dbReference>
<evidence type="ECO:0000259" key="10">
    <source>
        <dbReference type="PROSITE" id="PS50893"/>
    </source>
</evidence>
<proteinExistence type="predicted"/>
<dbReference type="GO" id="GO:0005886">
    <property type="term" value="C:plasma membrane"/>
    <property type="evidence" value="ECO:0007669"/>
    <property type="project" value="UniProtKB-SubCell"/>
</dbReference>
<evidence type="ECO:0000256" key="9">
    <source>
        <dbReference type="ARBA" id="ARBA00023136"/>
    </source>
</evidence>
<comment type="caution">
    <text evidence="11">The sequence shown here is derived from an EMBL/GenBank/DDBJ whole genome shotgun (WGS) entry which is preliminary data.</text>
</comment>
<evidence type="ECO:0000256" key="2">
    <source>
        <dbReference type="ARBA" id="ARBA00022448"/>
    </source>
</evidence>
<keyword evidence="7" id="KW-0408">Iron</keyword>
<dbReference type="PANTHER" id="PTHR42771:SF2">
    <property type="entry name" value="IRON(3+)-HYDROXAMATE IMPORT ATP-BINDING PROTEIN FHUC"/>
    <property type="match status" value="1"/>
</dbReference>
<feature type="domain" description="ABC transporter" evidence="10">
    <location>
        <begin position="12"/>
        <end position="247"/>
    </location>
</feature>
<dbReference type="FunFam" id="3.40.50.300:FF:000134">
    <property type="entry name" value="Iron-enterobactin ABC transporter ATP-binding protein"/>
    <property type="match status" value="1"/>
</dbReference>
<evidence type="ECO:0000256" key="6">
    <source>
        <dbReference type="ARBA" id="ARBA00022840"/>
    </source>
</evidence>
<keyword evidence="5" id="KW-0547">Nucleotide-binding</keyword>
<dbReference type="InterPro" id="IPR003439">
    <property type="entry name" value="ABC_transporter-like_ATP-bd"/>
</dbReference>
<dbReference type="EMBL" id="PDEV01000001">
    <property type="protein sequence ID" value="PEN16970.1"/>
    <property type="molecule type" value="Genomic_DNA"/>
</dbReference>
<gene>
    <name evidence="11" type="primary">fecE</name>
    <name evidence="11" type="ORF">CRM92_02755</name>
</gene>
<evidence type="ECO:0000256" key="4">
    <source>
        <dbReference type="ARBA" id="ARBA00022496"/>
    </source>
</evidence>